<evidence type="ECO:0000313" key="1">
    <source>
        <dbReference type="EMBL" id="CAH2299390.1"/>
    </source>
</evidence>
<dbReference type="Proteomes" id="UP001295444">
    <property type="component" value="Chromosome 06"/>
</dbReference>
<keyword evidence="1" id="KW-0808">Transferase</keyword>
<accession>A0AAD1W9S1</accession>
<proteinExistence type="predicted"/>
<dbReference type="AlphaFoldDB" id="A0AAD1W9S1"/>
<keyword evidence="1" id="KW-0695">RNA-directed DNA polymerase</keyword>
<protein>
    <submittedName>
        <fullName evidence="1">Endonuclease reverse transcriptase</fullName>
    </submittedName>
</protein>
<organism evidence="1 2">
    <name type="scientific">Pelobates cultripes</name>
    <name type="common">Western spadefoot toad</name>
    <dbReference type="NCBI Taxonomy" id="61616"/>
    <lineage>
        <taxon>Eukaryota</taxon>
        <taxon>Metazoa</taxon>
        <taxon>Chordata</taxon>
        <taxon>Craniata</taxon>
        <taxon>Vertebrata</taxon>
        <taxon>Euteleostomi</taxon>
        <taxon>Amphibia</taxon>
        <taxon>Batrachia</taxon>
        <taxon>Anura</taxon>
        <taxon>Pelobatoidea</taxon>
        <taxon>Pelobatidae</taxon>
        <taxon>Pelobates</taxon>
    </lineage>
</organism>
<name>A0AAD1W9S1_PELCU</name>
<keyword evidence="1" id="KW-0255">Endonuclease</keyword>
<keyword evidence="2" id="KW-1185">Reference proteome</keyword>
<dbReference type="GO" id="GO:0003964">
    <property type="term" value="F:RNA-directed DNA polymerase activity"/>
    <property type="evidence" value="ECO:0007669"/>
    <property type="project" value="UniProtKB-KW"/>
</dbReference>
<dbReference type="GO" id="GO:0004519">
    <property type="term" value="F:endonuclease activity"/>
    <property type="evidence" value="ECO:0007669"/>
    <property type="project" value="UniProtKB-KW"/>
</dbReference>
<dbReference type="PANTHER" id="PTHR19446">
    <property type="entry name" value="REVERSE TRANSCRIPTASES"/>
    <property type="match status" value="1"/>
</dbReference>
<keyword evidence="1" id="KW-0378">Hydrolase</keyword>
<sequence>MKKLYNLKDNRQMICPSKAEIEAFLSGVDLPTLSNTDAEHLSRPFTVKEITLVISTLPLNKSPGPDGLPNKYYRTFINALAQPLGDMFNQCMKEGALPEEVTMAHVSMLPKPGKTKDHC</sequence>
<dbReference type="EMBL" id="OW240917">
    <property type="protein sequence ID" value="CAH2299390.1"/>
    <property type="molecule type" value="Genomic_DNA"/>
</dbReference>
<evidence type="ECO:0000313" key="2">
    <source>
        <dbReference type="Proteomes" id="UP001295444"/>
    </source>
</evidence>
<reference evidence="1" key="1">
    <citation type="submission" date="2022-03" db="EMBL/GenBank/DDBJ databases">
        <authorList>
            <person name="Alioto T."/>
            <person name="Alioto T."/>
            <person name="Gomez Garrido J."/>
        </authorList>
    </citation>
    <scope>NUCLEOTIDE SEQUENCE</scope>
</reference>
<keyword evidence="1" id="KW-0540">Nuclease</keyword>
<gene>
    <name evidence="1" type="ORF">PECUL_23A052457</name>
</gene>
<keyword evidence="1" id="KW-0548">Nucleotidyltransferase</keyword>